<evidence type="ECO:0000256" key="3">
    <source>
        <dbReference type="ARBA" id="ARBA00007658"/>
    </source>
</evidence>
<evidence type="ECO:0000256" key="14">
    <source>
        <dbReference type="RuleBase" id="RU361193"/>
    </source>
</evidence>
<comment type="catalytic activity">
    <reaction evidence="10">
        <text>N(4)-(alpha-D-Man-(1-&gt;2)-alpha-D-Man-(1-&gt;2)-alpha-D-Man-(1-&gt;3)-[alpha-D-Man-(1-&gt;2)-alpha-D-Man-(1-&gt;3)-[alpha-D-Man-(1-&gt;2)-alpha-D-Man-(1-&gt;6)]-alpha-D-Man-(1-&gt;6)]-beta-D-Man-(1-&gt;4)-beta-D-GlcNAc-(1-&gt;4)-beta-D-GlcNAc)-L-asparaginyl-[protein] (N-glucan mannose isomer 9A1,2,3B1,2,3) + 4 H2O = N(4)-(alpha-D-Man-(1-&gt;3)-[alpha-D-Man-(1-&gt;3)-[alpha-D-Man-(1-&gt;6)]-alpha-D-Man-(1-&gt;6)]-beta-D-Man-(1-&gt;4)-beta-D-GlcNAc-(1-&gt;4)-beta-D-GlcNAc)-L-asparaginyl-[protein] (N-glucan mannose isomer 5A1,2) + 4 beta-D-mannose</text>
        <dbReference type="Rhea" id="RHEA:56008"/>
        <dbReference type="Rhea" id="RHEA-COMP:14356"/>
        <dbReference type="Rhea" id="RHEA-COMP:14367"/>
        <dbReference type="ChEBI" id="CHEBI:15377"/>
        <dbReference type="ChEBI" id="CHEBI:28563"/>
        <dbReference type="ChEBI" id="CHEBI:59087"/>
        <dbReference type="ChEBI" id="CHEBI:139493"/>
        <dbReference type="EC" id="3.2.1.113"/>
    </reaction>
</comment>
<evidence type="ECO:0000256" key="2">
    <source>
        <dbReference type="ARBA" id="ARBA00004922"/>
    </source>
</evidence>
<feature type="chain" id="PRO_5002455300" description="alpha-1,2-Mannosidase" evidence="15">
    <location>
        <begin position="23"/>
        <end position="530"/>
    </location>
</feature>
<dbReference type="KEGG" id="ssck:SPSK_06219"/>
<keyword evidence="8 14" id="KW-0326">Glycosidase</keyword>
<keyword evidence="6 13" id="KW-1015">Disulfide bond</keyword>
<evidence type="ECO:0000313" key="16">
    <source>
        <dbReference type="EMBL" id="KJR89838.1"/>
    </source>
</evidence>
<dbReference type="OrthoDB" id="8118055at2759"/>
<evidence type="ECO:0000256" key="10">
    <source>
        <dbReference type="ARBA" id="ARBA00048605"/>
    </source>
</evidence>
<dbReference type="GO" id="GO:0016020">
    <property type="term" value="C:membrane"/>
    <property type="evidence" value="ECO:0007669"/>
    <property type="project" value="InterPro"/>
</dbReference>
<feature type="binding site" evidence="12">
    <location>
        <position position="518"/>
    </location>
    <ligand>
        <name>Ca(2+)</name>
        <dbReference type="ChEBI" id="CHEBI:29108"/>
    </ligand>
</feature>
<dbReference type="EMBL" id="AXCR01000001">
    <property type="protein sequence ID" value="KJR89838.1"/>
    <property type="molecule type" value="Genomic_DNA"/>
</dbReference>
<keyword evidence="7" id="KW-0325">Glycoprotein</keyword>
<protein>
    <recommendedName>
        <fullName evidence="14">alpha-1,2-Mannosidase</fullName>
        <ecNumber evidence="14">3.2.1.-</ecNumber>
    </recommendedName>
</protein>
<comment type="pathway">
    <text evidence="2">Protein modification; protein glycosylation.</text>
</comment>
<dbReference type="InterPro" id="IPR012341">
    <property type="entry name" value="6hp_glycosidase-like_sf"/>
</dbReference>
<keyword evidence="12" id="KW-0479">Metal-binding</keyword>
<feature type="active site" description="Proton donor" evidence="11">
    <location>
        <position position="380"/>
    </location>
</feature>
<dbReference type="UniPathway" id="UPA00378"/>
<dbReference type="Pfam" id="PF01532">
    <property type="entry name" value="Glyco_hydro_47"/>
    <property type="match status" value="1"/>
</dbReference>
<feature type="signal peptide" evidence="15">
    <location>
        <begin position="1"/>
        <end position="22"/>
    </location>
</feature>
<dbReference type="RefSeq" id="XP_016592514.1">
    <property type="nucleotide sequence ID" value="XM_016732926.1"/>
</dbReference>
<dbReference type="GO" id="GO:0036503">
    <property type="term" value="P:ERAD pathway"/>
    <property type="evidence" value="ECO:0007669"/>
    <property type="project" value="UniProtKB-ARBA"/>
</dbReference>
<organism evidence="16 17">
    <name type="scientific">Sporothrix schenckii 1099-18</name>
    <dbReference type="NCBI Taxonomy" id="1397361"/>
    <lineage>
        <taxon>Eukaryota</taxon>
        <taxon>Fungi</taxon>
        <taxon>Dikarya</taxon>
        <taxon>Ascomycota</taxon>
        <taxon>Pezizomycotina</taxon>
        <taxon>Sordariomycetes</taxon>
        <taxon>Sordariomycetidae</taxon>
        <taxon>Ophiostomatales</taxon>
        <taxon>Ophiostomataceae</taxon>
        <taxon>Sporothrix</taxon>
    </lineage>
</organism>
<evidence type="ECO:0000313" key="17">
    <source>
        <dbReference type="Proteomes" id="UP000033710"/>
    </source>
</evidence>
<dbReference type="AlphaFoldDB" id="A0A0F2MJF5"/>
<evidence type="ECO:0000256" key="4">
    <source>
        <dbReference type="ARBA" id="ARBA00022729"/>
    </source>
</evidence>
<dbReference type="GO" id="GO:0005783">
    <property type="term" value="C:endoplasmic reticulum"/>
    <property type="evidence" value="ECO:0007669"/>
    <property type="project" value="TreeGrafter"/>
</dbReference>
<evidence type="ECO:0000256" key="8">
    <source>
        <dbReference type="ARBA" id="ARBA00023295"/>
    </source>
</evidence>
<evidence type="ECO:0000256" key="9">
    <source>
        <dbReference type="ARBA" id="ARBA00047669"/>
    </source>
</evidence>
<keyword evidence="4 15" id="KW-0732">Signal</keyword>
<dbReference type="PANTHER" id="PTHR11742:SF101">
    <property type="entry name" value="MANNOSYL-OLIGOSACCHARIDE ALPHA-1,2-MANNOSIDASE 1B"/>
    <property type="match status" value="1"/>
</dbReference>
<proteinExistence type="inferred from homology"/>
<evidence type="ECO:0000256" key="7">
    <source>
        <dbReference type="ARBA" id="ARBA00023180"/>
    </source>
</evidence>
<dbReference type="VEuPathDB" id="FungiDB:SPSK_06219"/>
<reference evidence="16 17" key="1">
    <citation type="journal article" date="2014" name="BMC Genomics">
        <title>Comparative genomics of the major fungal agents of human and animal Sporotrichosis: Sporothrix schenckii and Sporothrix brasiliensis.</title>
        <authorList>
            <person name="Teixeira M.M."/>
            <person name="de Almeida L.G."/>
            <person name="Kubitschek-Barreira P."/>
            <person name="Alves F.L."/>
            <person name="Kioshima E.S."/>
            <person name="Abadio A.K."/>
            <person name="Fernandes L."/>
            <person name="Derengowski L.S."/>
            <person name="Ferreira K.S."/>
            <person name="Souza R.C."/>
            <person name="Ruiz J.C."/>
            <person name="de Andrade N.C."/>
            <person name="Paes H.C."/>
            <person name="Nicola A.M."/>
            <person name="Albuquerque P."/>
            <person name="Gerber A.L."/>
            <person name="Martins V.P."/>
            <person name="Peconick L.D."/>
            <person name="Neto A.V."/>
            <person name="Chaucanez C.B."/>
            <person name="Silva P.A."/>
            <person name="Cunha O.L."/>
            <person name="de Oliveira F.F."/>
            <person name="dos Santos T.C."/>
            <person name="Barros A.L."/>
            <person name="Soares M.A."/>
            <person name="de Oliveira L.M."/>
            <person name="Marini M.M."/>
            <person name="Villalobos-Duno H."/>
            <person name="Cunha M.M."/>
            <person name="de Hoog S."/>
            <person name="da Silveira J.F."/>
            <person name="Henrissat B."/>
            <person name="Nino-Vega G.A."/>
            <person name="Cisalpino P.S."/>
            <person name="Mora-Montes H.M."/>
            <person name="Almeida S.R."/>
            <person name="Stajich J.E."/>
            <person name="Lopes-Bezerra L.M."/>
            <person name="Vasconcelos A.T."/>
            <person name="Felipe M.S."/>
        </authorList>
    </citation>
    <scope>NUCLEOTIDE SEQUENCE [LARGE SCALE GENOMIC DNA]</scope>
    <source>
        <strain evidence="16 17">1099-18</strain>
    </source>
</reference>
<evidence type="ECO:0000256" key="13">
    <source>
        <dbReference type="PIRSR" id="PIRSR601382-3"/>
    </source>
</evidence>
<gene>
    <name evidence="16" type="ORF">SPSK_06219</name>
</gene>
<dbReference type="PANTHER" id="PTHR11742">
    <property type="entry name" value="MANNOSYL-OLIGOSACCHARIDE ALPHA-1,2-MANNOSIDASE-RELATED"/>
    <property type="match status" value="1"/>
</dbReference>
<dbReference type="GO" id="GO:0005975">
    <property type="term" value="P:carbohydrate metabolic process"/>
    <property type="evidence" value="ECO:0007669"/>
    <property type="project" value="InterPro"/>
</dbReference>
<evidence type="ECO:0000256" key="12">
    <source>
        <dbReference type="PIRSR" id="PIRSR601382-2"/>
    </source>
</evidence>
<dbReference type="Gene3D" id="1.50.10.10">
    <property type="match status" value="1"/>
</dbReference>
<dbReference type="InterPro" id="IPR050749">
    <property type="entry name" value="Glycosyl_Hydrolase_47"/>
</dbReference>
<name>A0A0F2MJF5_SPOSC</name>
<feature type="active site" evidence="11">
    <location>
        <position position="272"/>
    </location>
</feature>
<dbReference type="PRINTS" id="PR00747">
    <property type="entry name" value="GLYHDRLASE47"/>
</dbReference>
<dbReference type="EC" id="3.2.1.-" evidence="14"/>
<comment type="cofactor">
    <cofactor evidence="1 12">
        <name>Ca(2+)</name>
        <dbReference type="ChEBI" id="CHEBI:29108"/>
    </cofactor>
</comment>
<sequence length="530" mass="57493">MHIPGALLGAGTLAVLATSASASPTSRRNPKPHYVSWPDRAEAVKTAFQISWDGYYKYAFPHDSLKPVSKTFQDDRNGWGASAVDALSTALVMENEQAIAQILAHVQNIDFNSAVGDISLFETTIRYLGGLLSGYDLLTTPGALTGKHDSANKTQLAAVLSQAQHLADNLKVAFDTPSGVPDNDVLFSPPRRGGSATNGIATIGTLVLEWTRLSDLTGDPQYGKLAQKGEAYLLNPQPQALAEPFPGLVGTNVNITTGEFVDGNGGWVGGDDSFYEYLIKMYIYDPVRFAHYKDRWVLAVESSMKHLASHPASRPDLTFLAMFAGTSPRFVSQHLACFDGGNIILGGLVLNEPRYVAFGLELAASCHDTYTATATRIGPETFAWQDDGRLAAKNASNNTPPPADQADFSAKSGFWIQDGQYVLRPEVIESYYYAYRATGDPKYQDWAWDAFLAINKTCAAGSGYSSVNNVNAAGGGSFQDFQESFWFAEVLKYSYLIQADDAPYQVQVDGSGEFVYNTECHPVRIANSKS</sequence>
<keyword evidence="12" id="KW-0106">Calcium</keyword>
<dbReference type="GeneID" id="27668203"/>
<feature type="active site" description="Proton donor" evidence="11">
    <location>
        <position position="122"/>
    </location>
</feature>
<evidence type="ECO:0000256" key="5">
    <source>
        <dbReference type="ARBA" id="ARBA00022801"/>
    </source>
</evidence>
<evidence type="ECO:0000256" key="11">
    <source>
        <dbReference type="PIRSR" id="PIRSR601382-1"/>
    </source>
</evidence>
<dbReference type="InterPro" id="IPR036026">
    <property type="entry name" value="Seven-hairpin_glycosidases"/>
</dbReference>
<dbReference type="GO" id="GO:0005509">
    <property type="term" value="F:calcium ion binding"/>
    <property type="evidence" value="ECO:0007669"/>
    <property type="project" value="InterPro"/>
</dbReference>
<comment type="caution">
    <text evidence="16">The sequence shown here is derived from an EMBL/GenBank/DDBJ whole genome shotgun (WGS) entry which is preliminary data.</text>
</comment>
<dbReference type="FunFam" id="1.50.10.10:FF:000047">
    <property type="entry name" value="Mannosyl-oligosaccharide alpha-1,2-mannosidase"/>
    <property type="match status" value="1"/>
</dbReference>
<dbReference type="GO" id="GO:0004571">
    <property type="term" value="F:mannosyl-oligosaccharide 1,2-alpha-mannosidase activity"/>
    <property type="evidence" value="ECO:0007669"/>
    <property type="project" value="UniProtKB-EC"/>
</dbReference>
<accession>A0A0F2MJF5</accession>
<dbReference type="SUPFAM" id="SSF48225">
    <property type="entry name" value="Seven-hairpin glycosidases"/>
    <property type="match status" value="1"/>
</dbReference>
<dbReference type="InterPro" id="IPR001382">
    <property type="entry name" value="Glyco_hydro_47"/>
</dbReference>
<evidence type="ECO:0000256" key="6">
    <source>
        <dbReference type="ARBA" id="ARBA00023157"/>
    </source>
</evidence>
<dbReference type="Proteomes" id="UP000033710">
    <property type="component" value="Unassembled WGS sequence"/>
</dbReference>
<evidence type="ECO:0000256" key="1">
    <source>
        <dbReference type="ARBA" id="ARBA00001913"/>
    </source>
</evidence>
<evidence type="ECO:0000256" key="15">
    <source>
        <dbReference type="SAM" id="SignalP"/>
    </source>
</evidence>
<feature type="active site" evidence="11">
    <location>
        <position position="426"/>
    </location>
</feature>
<comment type="similarity">
    <text evidence="3 14">Belongs to the glycosyl hydrolase 47 family.</text>
</comment>
<keyword evidence="5 14" id="KW-0378">Hydrolase</keyword>
<reference evidence="16 17" key="2">
    <citation type="journal article" date="2015" name="Eukaryot. Cell">
        <title>Asexual propagation of a virulent clone complex in a human and feline outbreak of sporotrichosis.</title>
        <authorList>
            <person name="Teixeira Mde M."/>
            <person name="Rodrigues A.M."/>
            <person name="Tsui C.K."/>
            <person name="de Almeida L.G."/>
            <person name="Van Diepeningen A.D."/>
            <person name="van den Ende B.G."/>
            <person name="Fernandes G.F."/>
            <person name="Kano R."/>
            <person name="Hamelin R.C."/>
            <person name="Lopes-Bezerra L.M."/>
            <person name="Vasconcelos A.T."/>
            <person name="de Hoog S."/>
            <person name="de Camargo Z.P."/>
            <person name="Felipe M.S."/>
        </authorList>
    </citation>
    <scope>NUCLEOTIDE SEQUENCE [LARGE SCALE GENOMIC DNA]</scope>
    <source>
        <strain evidence="16 17">1099-18</strain>
    </source>
</reference>
<feature type="disulfide bond" evidence="13">
    <location>
        <begin position="337"/>
        <end position="366"/>
    </location>
</feature>
<comment type="catalytic activity">
    <reaction evidence="9">
        <text>N(4)-(alpha-D-Man-(1-&gt;2)-alpha-D-Man-(1-&gt;2)-alpha-D-Man-(1-&gt;3)-[alpha-D-Man-(1-&gt;3)-[alpha-D-Man-(1-&gt;2)-alpha-D-Man-(1-&gt;6)]-alpha-D-Man-(1-&gt;6)]-beta-D-Man-(1-&gt;4)-beta-D-GlcNAc-(1-&gt;4)-beta-D-GlcNAc)-L-asparaginyl-[protein] (N-glucan mannose isomer 8A1,2,3B1,3) + 3 H2O = N(4)-(alpha-D-Man-(1-&gt;3)-[alpha-D-Man-(1-&gt;3)-[alpha-D-Man-(1-&gt;6)]-alpha-D-Man-(1-&gt;6)]-beta-D-Man-(1-&gt;4)-beta-D-GlcNAc-(1-&gt;4)-beta-D-GlcNAc)-L-asparaginyl-[protein] (N-glucan mannose isomer 5A1,2) + 3 beta-D-mannose</text>
        <dbReference type="Rhea" id="RHEA:56028"/>
        <dbReference type="Rhea" id="RHEA-COMP:14358"/>
        <dbReference type="Rhea" id="RHEA-COMP:14367"/>
        <dbReference type="ChEBI" id="CHEBI:15377"/>
        <dbReference type="ChEBI" id="CHEBI:28563"/>
        <dbReference type="ChEBI" id="CHEBI:59087"/>
        <dbReference type="ChEBI" id="CHEBI:60628"/>
        <dbReference type="EC" id="3.2.1.113"/>
    </reaction>
</comment>